<evidence type="ECO:0000256" key="1">
    <source>
        <dbReference type="SAM" id="MobiDB-lite"/>
    </source>
</evidence>
<name>A0A7T4AZF5_9BURK</name>
<dbReference type="Proteomes" id="UP000595231">
    <property type="component" value="Chromosome"/>
</dbReference>
<dbReference type="RefSeq" id="WP_198483293.1">
    <property type="nucleotide sequence ID" value="NZ_CP065997.1"/>
</dbReference>
<evidence type="ECO:0000313" key="3">
    <source>
        <dbReference type="Proteomes" id="UP000595231"/>
    </source>
</evidence>
<protein>
    <submittedName>
        <fullName evidence="2">Uncharacterized protein</fullName>
    </submittedName>
</protein>
<dbReference type="AlphaFoldDB" id="A0A7T4AZF5"/>
<gene>
    <name evidence="2" type="ORF">I6I07_19295</name>
</gene>
<sequence length="139" mass="15395">MDKTPEFDCYSTDDEVFHDGGKDEALQDLDDDGRLAVGAEFRLGVTKTPDPASFFDVNWLIEEMQVNASDNHGECAEDYLVDLTQDQIKELDGVVKAWLQANAEVHFYSAEGIETFLVTQEDIDSFRHACAQQGKGGAA</sequence>
<proteinExistence type="predicted"/>
<dbReference type="EMBL" id="CP065997">
    <property type="protein sequence ID" value="QQB32793.1"/>
    <property type="molecule type" value="Genomic_DNA"/>
</dbReference>
<organism evidence="2 3">
    <name type="scientific">Achromobacter deleyi</name>
    <dbReference type="NCBI Taxonomy" id="1353891"/>
    <lineage>
        <taxon>Bacteria</taxon>
        <taxon>Pseudomonadati</taxon>
        <taxon>Pseudomonadota</taxon>
        <taxon>Betaproteobacteria</taxon>
        <taxon>Burkholderiales</taxon>
        <taxon>Alcaligenaceae</taxon>
        <taxon>Achromobacter</taxon>
    </lineage>
</organism>
<feature type="region of interest" description="Disordered" evidence="1">
    <location>
        <begin position="1"/>
        <end position="24"/>
    </location>
</feature>
<accession>A0A7T4AZF5</accession>
<evidence type="ECO:0000313" key="2">
    <source>
        <dbReference type="EMBL" id="QQB32793.1"/>
    </source>
</evidence>
<reference evidence="2 3" key="1">
    <citation type="submission" date="2020-12" db="EMBL/GenBank/DDBJ databases">
        <title>FDA dAtabase for Regulatory Grade micrObial Sequences (FDA-ARGOS): Supporting development and validation of Infectious Disease Dx tests.</title>
        <authorList>
            <person name="Sproer C."/>
            <person name="Gronow S."/>
            <person name="Severitt S."/>
            <person name="Schroder I."/>
            <person name="Tallon L."/>
            <person name="Sadzewicz L."/>
            <person name="Zhao X."/>
            <person name="Boylan J."/>
            <person name="Ott S."/>
            <person name="Bowen H."/>
            <person name="Vavikolanu K."/>
            <person name="Mehta A."/>
            <person name="Aluvathingal J."/>
            <person name="Nadendla S."/>
            <person name="Lowell S."/>
            <person name="Myers T."/>
            <person name="Yan Y."/>
            <person name="Sichtig H."/>
        </authorList>
    </citation>
    <scope>NUCLEOTIDE SEQUENCE [LARGE SCALE GENOMIC DNA]</scope>
    <source>
        <strain evidence="2 3">FDAARGOS_1050</strain>
    </source>
</reference>
<feature type="compositionally biased region" description="Basic and acidic residues" evidence="1">
    <location>
        <begin position="15"/>
        <end position="24"/>
    </location>
</feature>